<dbReference type="PANTHER" id="PTHR11733:SF240">
    <property type="entry name" value="GH14155P-RELATED"/>
    <property type="match status" value="1"/>
</dbReference>
<gene>
    <name evidence="2" type="ORF">DGYR_LOCUS9106</name>
</gene>
<dbReference type="GO" id="GO:0016485">
    <property type="term" value="P:protein processing"/>
    <property type="evidence" value="ECO:0007669"/>
    <property type="project" value="TreeGrafter"/>
</dbReference>
<dbReference type="Gene3D" id="1.10.1380.10">
    <property type="entry name" value="Neutral endopeptidase , domain2"/>
    <property type="match status" value="1"/>
</dbReference>
<dbReference type="Pfam" id="PF05649">
    <property type="entry name" value="Peptidase_M13_N"/>
    <property type="match status" value="1"/>
</dbReference>
<evidence type="ECO:0000313" key="2">
    <source>
        <dbReference type="EMBL" id="CAD5121113.1"/>
    </source>
</evidence>
<feature type="domain" description="Peptidase M13 N-terminal" evidence="1">
    <location>
        <begin position="61"/>
        <end position="390"/>
    </location>
</feature>
<dbReference type="InterPro" id="IPR000718">
    <property type="entry name" value="Peptidase_M13"/>
</dbReference>
<dbReference type="InterPro" id="IPR042089">
    <property type="entry name" value="Peptidase_M13_dom_2"/>
</dbReference>
<dbReference type="AlphaFoldDB" id="A0A7I8VXL3"/>
<dbReference type="OrthoDB" id="6061414at2759"/>
<dbReference type="EMBL" id="CAJFCJ010000013">
    <property type="protein sequence ID" value="CAD5121113.1"/>
    <property type="molecule type" value="Genomic_DNA"/>
</dbReference>
<dbReference type="GO" id="GO:0004222">
    <property type="term" value="F:metalloendopeptidase activity"/>
    <property type="evidence" value="ECO:0007669"/>
    <property type="project" value="InterPro"/>
</dbReference>
<reference evidence="2 3" key="1">
    <citation type="submission" date="2020-08" db="EMBL/GenBank/DDBJ databases">
        <authorList>
            <person name="Hejnol A."/>
        </authorList>
    </citation>
    <scope>NUCLEOTIDE SEQUENCE [LARGE SCALE GENOMIC DNA]</scope>
</reference>
<comment type="caution">
    <text evidence="2">The sequence shown here is derived from an EMBL/GenBank/DDBJ whole genome shotgun (WGS) entry which is preliminary data.</text>
</comment>
<keyword evidence="3" id="KW-1185">Reference proteome</keyword>
<dbReference type="InterPro" id="IPR008753">
    <property type="entry name" value="Peptidase_M13_N"/>
</dbReference>
<name>A0A7I8VXL3_9ANNE</name>
<evidence type="ECO:0000313" key="3">
    <source>
        <dbReference type="Proteomes" id="UP000549394"/>
    </source>
</evidence>
<evidence type="ECO:0000259" key="1">
    <source>
        <dbReference type="Pfam" id="PF05649"/>
    </source>
</evidence>
<dbReference type="GO" id="GO:0005886">
    <property type="term" value="C:plasma membrane"/>
    <property type="evidence" value="ECO:0007669"/>
    <property type="project" value="TreeGrafter"/>
</dbReference>
<dbReference type="Gene3D" id="3.40.390.10">
    <property type="entry name" value="Collagenase (Catalytic Domain)"/>
    <property type="match status" value="1"/>
</dbReference>
<dbReference type="PANTHER" id="PTHR11733">
    <property type="entry name" value="ZINC METALLOPROTEASE FAMILY M13 NEPRILYSIN-RELATED"/>
    <property type="match status" value="1"/>
</dbReference>
<proteinExistence type="predicted"/>
<dbReference type="InterPro" id="IPR024079">
    <property type="entry name" value="MetalloPept_cat_dom_sf"/>
</dbReference>
<organism evidence="2 3">
    <name type="scientific">Dimorphilus gyrociliatus</name>
    <dbReference type="NCBI Taxonomy" id="2664684"/>
    <lineage>
        <taxon>Eukaryota</taxon>
        <taxon>Metazoa</taxon>
        <taxon>Spiralia</taxon>
        <taxon>Lophotrochozoa</taxon>
        <taxon>Annelida</taxon>
        <taxon>Polychaeta</taxon>
        <taxon>Polychaeta incertae sedis</taxon>
        <taxon>Dinophilidae</taxon>
        <taxon>Dimorphilus</taxon>
    </lineage>
</organism>
<protein>
    <submittedName>
        <fullName evidence="2">DgyrCDS9654</fullName>
    </submittedName>
</protein>
<dbReference type="Proteomes" id="UP000549394">
    <property type="component" value="Unassembled WGS sequence"/>
</dbReference>
<sequence length="639" mass="74792">MAEVVVGEVNDNKIEKNEEKISDEERAECQKVVSEELGRDDFVKHITSVGDTVRKSWKKQACVSYEINPNGSKILIDHVRKVMSSTYMFDDDFDISKWDVSKTMGNMAKEFFLEALFHFHIENHPNKTKTNIFNLHPVGFSWISYSTNEEFKKVYWDLFNKSCVYMRQDEQLDKEKPNYGRCQKYADDVLKVESSLYEFFINKSGSPNQKIMTLDQLSSKYSEFDWRYLLENEFDGAKIDGSTEILVADVAYLDMVHKYTKDMKDDQDTNRMLNNYILSCATYWLMFHTSPKYDQLYWDVIEKVWGEQPEQTQTEYCIDLMNHFLPEMSAYFLQGLLSYKSEDLRQVAKTLTRFRDTFTSHIMQSSWADEKTKDNIKKRFHDIEIHVGVPEKVIKSDAIKRAYAKLDIRQDQDLITILIRISELTSSLRGEIYNLGITNFNSKLLYKRNIVLKGSDLYVPLPVLQRPFYGKSRPGVINIGYLNALVGQKLASLLRFKDLFFDRRSTPKNLFTKQSMTNFKKKASCIGERYINEDLKFPFHDGPNLQLAFANFQKNRAKEDTLPGIYLNFDQLLYTLSVQSNCRKITYEKHLKLLFRWGLLLPDELSVNIALSTSRHFAKVFQCPAGSKMNPPWYNRCEL</sequence>
<accession>A0A7I8VXL3</accession>
<dbReference type="PROSITE" id="PS51885">
    <property type="entry name" value="NEPRILYSIN"/>
    <property type="match status" value="1"/>
</dbReference>
<dbReference type="SUPFAM" id="SSF55486">
    <property type="entry name" value="Metalloproteases ('zincins'), catalytic domain"/>
    <property type="match status" value="1"/>
</dbReference>